<dbReference type="InterPro" id="IPR024968">
    <property type="entry name" value="SlpA_C_lactobacillus"/>
</dbReference>
<protein>
    <recommendedName>
        <fullName evidence="1">S-layer protein C-terminal domain-containing protein</fullName>
    </recommendedName>
</protein>
<keyword evidence="3" id="KW-1185">Reference proteome</keyword>
<accession>A0ABX8W9R0</accession>
<proteinExistence type="predicted"/>
<dbReference type="Proteomes" id="UP000826550">
    <property type="component" value="Chromosome"/>
</dbReference>
<dbReference type="RefSeq" id="WP_220220279.1">
    <property type="nucleotide sequence ID" value="NZ_CP048268.1"/>
</dbReference>
<feature type="domain" description="S-layer protein C-terminal" evidence="1">
    <location>
        <begin position="34"/>
        <end position="96"/>
    </location>
</feature>
<gene>
    <name evidence="2" type="ORF">GYM71_09430</name>
</gene>
<reference evidence="2 3" key="1">
    <citation type="submission" date="2020-01" db="EMBL/GenBank/DDBJ databases">
        <title>Vast differences in strain-level diversity in the gut microbiota of two closely related honey bee species.</title>
        <authorList>
            <person name="Ellegaard K.M."/>
            <person name="Suenami S."/>
            <person name="Miyazaki R."/>
            <person name="Engel P."/>
        </authorList>
    </citation>
    <scope>NUCLEOTIDE SEQUENCE [LARGE SCALE GENOMIC DNA]</scope>
    <source>
        <strain evidence="2 3">ESL0416</strain>
    </source>
</reference>
<dbReference type="Pfam" id="PF03217">
    <property type="entry name" value="SlpA"/>
    <property type="match status" value="2"/>
</dbReference>
<name>A0ABX8W9R0_9LACO</name>
<evidence type="ECO:0000259" key="1">
    <source>
        <dbReference type="Pfam" id="PF03217"/>
    </source>
</evidence>
<feature type="domain" description="S-layer protein C-terminal" evidence="1">
    <location>
        <begin position="106"/>
        <end position="168"/>
    </location>
</feature>
<evidence type="ECO:0000313" key="3">
    <source>
        <dbReference type="Proteomes" id="UP000826550"/>
    </source>
</evidence>
<evidence type="ECO:0000313" key="2">
    <source>
        <dbReference type="EMBL" id="QYN53625.1"/>
    </source>
</evidence>
<organism evidence="2 3">
    <name type="scientific">Lactobacillus panisapium</name>
    <dbReference type="NCBI Taxonomy" id="2012495"/>
    <lineage>
        <taxon>Bacteria</taxon>
        <taxon>Bacillati</taxon>
        <taxon>Bacillota</taxon>
        <taxon>Bacilli</taxon>
        <taxon>Lactobacillales</taxon>
        <taxon>Lactobacillaceae</taxon>
        <taxon>Lactobacillus</taxon>
    </lineage>
</organism>
<sequence length="493" mass="55064">MNLNKKIVFGSVASILALGSVVPIIQSSNLSTVSAKSATITLNHNSYIYSSNGKRTYFNGKKTLKTGTVVNSNGKISTINGKNYYSITNNAYIKASNVGMIDDQVQKGNLQLNYNSFVYDKNGKRLSTYRGSKSNTHIKKGTPLKYATSIEPVDRNSKHFYLLNDDGYNQSWLPYEKIGNKYYYNIGAGGYINASNVDKIDNKPLYTTETSVTIENSNIKQPFTIGTGKDKTEIQNGKTYNVDRITGVTADPSSLTEYRISGTTDAFISSNLVKTRPRQRLEIYTYATYVSFNKATGTYDAHGKALHIEGTHSTFNKNDKYPVEDLTYIWIPEENKAELFYLLQYSWTKNGIKNSIPGNFVNESYQGLIYVKASDVNYCSGPYLKPDNSPEQAKADANVAKEADKKELQNLISQENTIVAYKKDNVIRFCDVYYSYALKFAKSINDSNTASIAEVKKATSLLSTAQKAVINSTPEQDQIDNILINTNPYLYIK</sequence>
<dbReference type="EMBL" id="CP048268">
    <property type="protein sequence ID" value="QYN53625.1"/>
    <property type="molecule type" value="Genomic_DNA"/>
</dbReference>